<accession>A0ABP4A3A9</accession>
<dbReference type="Gene3D" id="3.30.460.10">
    <property type="entry name" value="Beta Polymerase, domain 2"/>
    <property type="match status" value="1"/>
</dbReference>
<protein>
    <recommendedName>
        <fullName evidence="3">Nucleotidyltransferase-like protein</fullName>
    </recommendedName>
</protein>
<comment type="caution">
    <text evidence="1">The sequence shown here is derived from an EMBL/GenBank/DDBJ whole genome shotgun (WGS) entry which is preliminary data.</text>
</comment>
<keyword evidence="2" id="KW-1185">Reference proteome</keyword>
<evidence type="ECO:0000313" key="1">
    <source>
        <dbReference type="EMBL" id="GAA0931061.1"/>
    </source>
</evidence>
<dbReference type="EMBL" id="BAAAHP010000053">
    <property type="protein sequence ID" value="GAA0931061.1"/>
    <property type="molecule type" value="Genomic_DNA"/>
</dbReference>
<evidence type="ECO:0000313" key="2">
    <source>
        <dbReference type="Proteomes" id="UP001499967"/>
    </source>
</evidence>
<evidence type="ECO:0008006" key="3">
    <source>
        <dbReference type="Google" id="ProtNLM"/>
    </source>
</evidence>
<reference evidence="2" key="1">
    <citation type="journal article" date="2019" name="Int. J. Syst. Evol. Microbiol.">
        <title>The Global Catalogue of Microorganisms (GCM) 10K type strain sequencing project: providing services to taxonomists for standard genome sequencing and annotation.</title>
        <authorList>
            <consortium name="The Broad Institute Genomics Platform"/>
            <consortium name="The Broad Institute Genome Sequencing Center for Infectious Disease"/>
            <person name="Wu L."/>
            <person name="Ma J."/>
        </authorList>
    </citation>
    <scope>NUCLEOTIDE SEQUENCE [LARGE SCALE GENOMIC DNA]</scope>
    <source>
        <strain evidence="2">JCM 11117</strain>
    </source>
</reference>
<organism evidence="1 2">
    <name type="scientific">Pseudonocardia zijingensis</name>
    <dbReference type="NCBI Taxonomy" id="153376"/>
    <lineage>
        <taxon>Bacteria</taxon>
        <taxon>Bacillati</taxon>
        <taxon>Actinomycetota</taxon>
        <taxon>Actinomycetes</taxon>
        <taxon>Pseudonocardiales</taxon>
        <taxon>Pseudonocardiaceae</taxon>
        <taxon>Pseudonocardia</taxon>
    </lineage>
</organism>
<dbReference type="InterPro" id="IPR043519">
    <property type="entry name" value="NT_sf"/>
</dbReference>
<dbReference type="Proteomes" id="UP001499967">
    <property type="component" value="Unassembled WGS sequence"/>
</dbReference>
<proteinExistence type="predicted"/>
<sequence length="235" mass="25475">MVIDPARVLPREVLDARFPEALGGMVAGSTTRWDDVPSSDLDLFVLLAGRPAPMRSTERVGGRLVEFFVHTEESFAGFVDRERQLRRSPLLHMCATGLIIRDDDGRLARLQDSARARWAAGPAPLTAGELEDRRYPLTALLDDLAEEAHPVDRAAPAAAVFTDTGDLALAARGRWTGTGRWLTRRLREADPDLADDLAAGLPAAVEGDATTLLSCGRAELDRLGGPLDSGYERHA</sequence>
<gene>
    <name evidence="1" type="ORF">GCM10009559_18860</name>
</gene>
<name>A0ABP4A3A9_9PSEU</name>